<dbReference type="InterPro" id="IPR008910">
    <property type="entry name" value="MSC_TM_helix"/>
</dbReference>
<gene>
    <name evidence="10" type="ORF">CGC53_05685</name>
</gene>
<dbReference type="EMBL" id="CP022384">
    <property type="protein sequence ID" value="ATA81876.1"/>
    <property type="molecule type" value="Genomic_DNA"/>
</dbReference>
<dbReference type="Gene3D" id="1.10.287.1260">
    <property type="match status" value="1"/>
</dbReference>
<dbReference type="Proteomes" id="UP000217276">
    <property type="component" value="Chromosome"/>
</dbReference>
<dbReference type="PANTHER" id="PTHR30221:SF8">
    <property type="entry name" value="SMALL-CONDUCTANCE MECHANOSENSITIVE CHANNEL"/>
    <property type="match status" value="1"/>
</dbReference>
<feature type="domain" description="Mechanosensitive ion channel MscS" evidence="8">
    <location>
        <begin position="110"/>
        <end position="176"/>
    </location>
</feature>
<keyword evidence="6 7" id="KW-0472">Membrane</keyword>
<keyword evidence="5 7" id="KW-1133">Transmembrane helix</keyword>
<reference evidence="11" key="1">
    <citation type="submission" date="2017-06" db="EMBL/GenBank/DDBJ databases">
        <title>Capnocytophaga spp. assemblies.</title>
        <authorList>
            <person name="Gulvik C.A."/>
        </authorList>
    </citation>
    <scope>NUCLEOTIDE SEQUENCE [LARGE SCALE GENOMIC DNA]</scope>
    <source>
        <strain evidence="11">H6253</strain>
    </source>
</reference>
<sequence>MTEITTSDLQILLKTWTTDLIKYVPTLLGTIALYYAGRYIIRFITKLIKRIMERRQVDLALQNFLLQVVRWVLYIALFLTIVQVIGLPATQFIAIITSGFVAIGLALQGSLSNFASGIMILIFKPFRVGDTIEGNGEKGTVKTIGLFATVLNKPNNEEAIIPNTQLFSNSIINYSREEKRRVYVLVGIGYSSSIQKAREILLEIASQEPLALKDPEPVVYVEALADSSVNLSLRYWCMNANYNECYFRTLETIKARFDAAGVEIPFPQIQVHQ</sequence>
<dbReference type="Pfam" id="PF00924">
    <property type="entry name" value="MS_channel_2nd"/>
    <property type="match status" value="1"/>
</dbReference>
<accession>A0A250FD09</accession>
<dbReference type="Gene3D" id="2.30.30.60">
    <property type="match status" value="1"/>
</dbReference>
<dbReference type="AlphaFoldDB" id="A0A250FD09"/>
<feature type="transmembrane region" description="Helical" evidence="7">
    <location>
        <begin position="92"/>
        <end position="123"/>
    </location>
</feature>
<dbReference type="Pfam" id="PF05552">
    <property type="entry name" value="MS_channel_1st_1"/>
    <property type="match status" value="1"/>
</dbReference>
<evidence type="ECO:0000256" key="7">
    <source>
        <dbReference type="SAM" id="Phobius"/>
    </source>
</evidence>
<organism evidence="10 11">
    <name type="scientific">Capnocytophaga leadbetteri</name>
    <dbReference type="NCBI Taxonomy" id="327575"/>
    <lineage>
        <taxon>Bacteria</taxon>
        <taxon>Pseudomonadati</taxon>
        <taxon>Bacteroidota</taxon>
        <taxon>Flavobacteriia</taxon>
        <taxon>Flavobacteriales</taxon>
        <taxon>Flavobacteriaceae</taxon>
        <taxon>Capnocytophaga</taxon>
    </lineage>
</organism>
<dbReference type="KEGG" id="clk:CGC53_05685"/>
<evidence type="ECO:0000313" key="11">
    <source>
        <dbReference type="Proteomes" id="UP000217276"/>
    </source>
</evidence>
<evidence type="ECO:0000256" key="3">
    <source>
        <dbReference type="ARBA" id="ARBA00022475"/>
    </source>
</evidence>
<dbReference type="SUPFAM" id="SSF50182">
    <property type="entry name" value="Sm-like ribonucleoproteins"/>
    <property type="match status" value="1"/>
</dbReference>
<evidence type="ECO:0000313" key="10">
    <source>
        <dbReference type="EMBL" id="ATA81876.1"/>
    </source>
</evidence>
<keyword evidence="4 7" id="KW-0812">Transmembrane</keyword>
<feature type="transmembrane region" description="Helical" evidence="7">
    <location>
        <begin position="20"/>
        <end position="41"/>
    </location>
</feature>
<dbReference type="Pfam" id="PF21082">
    <property type="entry name" value="MS_channel_3rd"/>
    <property type="match status" value="1"/>
</dbReference>
<dbReference type="SUPFAM" id="SSF82861">
    <property type="entry name" value="Mechanosensitive channel protein MscS (YggB), transmembrane region"/>
    <property type="match status" value="1"/>
</dbReference>
<evidence type="ECO:0000256" key="2">
    <source>
        <dbReference type="ARBA" id="ARBA00008017"/>
    </source>
</evidence>
<dbReference type="Gene3D" id="3.30.70.100">
    <property type="match status" value="1"/>
</dbReference>
<comment type="subcellular location">
    <subcellularLocation>
        <location evidence="1">Cell membrane</location>
        <topology evidence="1">Multi-pass membrane protein</topology>
    </subcellularLocation>
</comment>
<evidence type="ECO:0000259" key="9">
    <source>
        <dbReference type="Pfam" id="PF21082"/>
    </source>
</evidence>
<dbReference type="SUPFAM" id="SSF82689">
    <property type="entry name" value="Mechanosensitive channel protein MscS (YggB), C-terminal domain"/>
    <property type="match status" value="1"/>
</dbReference>
<feature type="domain" description="Mechanosensitive ion channel MscS C-terminal" evidence="9">
    <location>
        <begin position="186"/>
        <end position="264"/>
    </location>
</feature>
<keyword evidence="11" id="KW-1185">Reference proteome</keyword>
<evidence type="ECO:0000256" key="1">
    <source>
        <dbReference type="ARBA" id="ARBA00004651"/>
    </source>
</evidence>
<dbReference type="InterPro" id="IPR010920">
    <property type="entry name" value="LSM_dom_sf"/>
</dbReference>
<dbReference type="InterPro" id="IPR045275">
    <property type="entry name" value="MscS_archaea/bacteria_type"/>
</dbReference>
<dbReference type="RefSeq" id="WP_095913953.1">
    <property type="nucleotide sequence ID" value="NZ_CAUUPF010000007.1"/>
</dbReference>
<evidence type="ECO:0000256" key="4">
    <source>
        <dbReference type="ARBA" id="ARBA00022692"/>
    </source>
</evidence>
<evidence type="ECO:0000256" key="5">
    <source>
        <dbReference type="ARBA" id="ARBA00022989"/>
    </source>
</evidence>
<evidence type="ECO:0000259" key="8">
    <source>
        <dbReference type="Pfam" id="PF00924"/>
    </source>
</evidence>
<dbReference type="InterPro" id="IPR011014">
    <property type="entry name" value="MscS_channel_TM-2"/>
</dbReference>
<dbReference type="GO" id="GO:0008381">
    <property type="term" value="F:mechanosensitive monoatomic ion channel activity"/>
    <property type="evidence" value="ECO:0007669"/>
    <property type="project" value="InterPro"/>
</dbReference>
<evidence type="ECO:0000256" key="6">
    <source>
        <dbReference type="ARBA" id="ARBA00023136"/>
    </source>
</evidence>
<dbReference type="InterPro" id="IPR023408">
    <property type="entry name" value="MscS_beta-dom_sf"/>
</dbReference>
<dbReference type="InterPro" id="IPR011066">
    <property type="entry name" value="MscS_channel_C_sf"/>
</dbReference>
<feature type="transmembrane region" description="Helical" evidence="7">
    <location>
        <begin position="61"/>
        <end position="86"/>
    </location>
</feature>
<proteinExistence type="inferred from homology"/>
<dbReference type="PANTHER" id="PTHR30221">
    <property type="entry name" value="SMALL-CONDUCTANCE MECHANOSENSITIVE CHANNEL"/>
    <property type="match status" value="1"/>
</dbReference>
<protein>
    <submittedName>
        <fullName evidence="10">Mechanosensitive ion channel protein</fullName>
    </submittedName>
</protein>
<name>A0A250FD09_9FLAO</name>
<dbReference type="GO" id="GO:0005886">
    <property type="term" value="C:plasma membrane"/>
    <property type="evidence" value="ECO:0007669"/>
    <property type="project" value="UniProtKB-SubCell"/>
</dbReference>
<dbReference type="InterPro" id="IPR006685">
    <property type="entry name" value="MscS_channel_2nd"/>
</dbReference>
<comment type="similarity">
    <text evidence="2">Belongs to the MscS (TC 1.A.23) family.</text>
</comment>
<dbReference type="InterPro" id="IPR049278">
    <property type="entry name" value="MS_channel_C"/>
</dbReference>
<keyword evidence="3" id="KW-1003">Cell membrane</keyword>